<dbReference type="HOGENOM" id="CLU_729092_0_0_0"/>
<dbReference type="EMBL" id="CP002158">
    <property type="protein sequence ID" value="ADL27205.1"/>
    <property type="molecule type" value="Genomic_DNA"/>
</dbReference>
<dbReference type="AlphaFoldDB" id="D9S522"/>
<sequence>MLNRFCVGYTSLITGMRINAFVKTYFVDEYTKNCIFITTFVSPDNARRNFMIKKILPISAVAALALTACFSDEASPVAPTNPNSVTSQEFSSSSAVVSSSFADIVLSSSDNGSLHSFTQNECTVKKQSDNVVVMDYTIANSERTTMKMTLVGADVEMDLTTTYDISVPDAEIAQMCEESKVGSETMNASVVCEGRSISVKYKDSANGHTVEDVIESANELCMLMDKYKTPSSSSTVLSSSSITPLSSSSFEIPVSTKQKPNDATCKIEVDTENDFAITIVKPDSIILHISASHHNDILNITEMMQFDESVPQSVITELCEEAYKEEREDPTGAIITCNDRDFTETVTVETDMNALPVFTATLVTICDQIEETGIYIEDL</sequence>
<reference evidence="2" key="1">
    <citation type="submission" date="2010-08" db="EMBL/GenBank/DDBJ databases">
        <title>Complete sequence of Fibrobacter succinogenes subsp. succinogenes S85.</title>
        <authorList>
            <person name="Durkin A.S."/>
            <person name="Nelson K.E."/>
            <person name="Morrison M."/>
            <person name="Forsberg C.W."/>
            <person name="Wilson D.B."/>
            <person name="Russell J.B."/>
            <person name="Cann I.K.O."/>
            <person name="Mackie R.I."/>
            <person name="White B.A."/>
        </authorList>
    </citation>
    <scope>NUCLEOTIDE SEQUENCE [LARGE SCALE GENOMIC DNA]</scope>
    <source>
        <strain evidence="2">ATCC 19169 / S85</strain>
    </source>
</reference>
<name>D9S522_FIBSS</name>
<dbReference type="Proteomes" id="UP000000517">
    <property type="component" value="Chromosome"/>
</dbReference>
<evidence type="ECO:0000313" key="2">
    <source>
        <dbReference type="Proteomes" id="UP000000517"/>
    </source>
</evidence>
<accession>D9S522</accession>
<protein>
    <submittedName>
        <fullName evidence="1">Uncharacterized protein</fullName>
    </submittedName>
</protein>
<evidence type="ECO:0000313" key="1">
    <source>
        <dbReference type="EMBL" id="ADL27205.1"/>
    </source>
</evidence>
<dbReference type="KEGG" id="fsc:FSU_0194"/>
<proteinExistence type="predicted"/>
<organism evidence="1 2">
    <name type="scientific">Fibrobacter succinogenes (strain ATCC 19169 / S85)</name>
    <dbReference type="NCBI Taxonomy" id="59374"/>
    <lineage>
        <taxon>Bacteria</taxon>
        <taxon>Pseudomonadati</taxon>
        <taxon>Fibrobacterota</taxon>
        <taxon>Fibrobacteria</taxon>
        <taxon>Fibrobacterales</taxon>
        <taxon>Fibrobacteraceae</taxon>
        <taxon>Fibrobacter</taxon>
    </lineage>
</organism>
<gene>
    <name evidence="1" type="ordered locus">FSU_0194</name>
</gene>
<dbReference type="STRING" id="59374.FSU_0194"/>